<name>A0A8H3A2Y8_9AGAM</name>
<keyword evidence="8 10" id="KW-0503">Monooxygenase</keyword>
<dbReference type="InterPro" id="IPR001128">
    <property type="entry name" value="Cyt_P450"/>
</dbReference>
<dbReference type="InterPro" id="IPR002401">
    <property type="entry name" value="Cyt_P450_E_grp-I"/>
</dbReference>
<keyword evidence="6 10" id="KW-0560">Oxidoreductase</keyword>
<dbReference type="PRINTS" id="PR00385">
    <property type="entry name" value="P450"/>
</dbReference>
<evidence type="ECO:0000313" key="11">
    <source>
        <dbReference type="EMBL" id="CAE6398505.1"/>
    </source>
</evidence>
<evidence type="ECO:0008006" key="13">
    <source>
        <dbReference type="Google" id="ProtNLM"/>
    </source>
</evidence>
<dbReference type="Proteomes" id="UP000663888">
    <property type="component" value="Unassembled WGS sequence"/>
</dbReference>
<comment type="similarity">
    <text evidence="3 10">Belongs to the cytochrome P450 family.</text>
</comment>
<comment type="cofactor">
    <cofactor evidence="1 9">
        <name>heme</name>
        <dbReference type="ChEBI" id="CHEBI:30413"/>
    </cofactor>
</comment>
<sequence>MTLDVIREGLTAPDHLPLVAVALLLASWALYARTQRIRHLPLPPGPKSDPLIGHWRALPASEDYRVYARWGRELNSDIVSITVFGQVIVVLNSAKAVNELLDRRSAIYSNRPELPMINHPDLIDWSKEVSTLQYGERWRSQRRMTHKALDKDTSMQYGLLALKQSRLAAQRISSNPDSFVKEINRMTASTILSTVYGYEVTSAHDPLVEIIRVAVEHYCSAAAPGNFLVSIMPWLRHIPDWFPGTGWKHTVKAWRKERDEMVDGPYDWTKEQIASGIAQHSIVRSLLSELENRPINKQDFAEEEDKIKWVAASLFAAGADTSAATMVVFILAMTLNQNVLAKAQAEIDKVVGQDRLPEMEDRESLPYIECVMKEVLRWQPIAPTAVPHACTQDDEYNGYFIPKGAVVMGNAWAINYNELVYHEPEQFNPDRFLDPHVPKPSAFGFGRRSCPGVHLAESVLFISMATLLALFSIRPAKDEKGNEITPDVKMEWNGLVSYPADFKCSITPRSEKAIQLLDLSTLEA</sequence>
<keyword evidence="7 9" id="KW-0408">Iron</keyword>
<dbReference type="GO" id="GO:0020037">
    <property type="term" value="F:heme binding"/>
    <property type="evidence" value="ECO:0007669"/>
    <property type="project" value="InterPro"/>
</dbReference>
<comment type="pathway">
    <text evidence="2">Secondary metabolite biosynthesis.</text>
</comment>
<evidence type="ECO:0000313" key="12">
    <source>
        <dbReference type="Proteomes" id="UP000663888"/>
    </source>
</evidence>
<evidence type="ECO:0000256" key="1">
    <source>
        <dbReference type="ARBA" id="ARBA00001971"/>
    </source>
</evidence>
<dbReference type="InterPro" id="IPR050364">
    <property type="entry name" value="Cytochrome_P450_fung"/>
</dbReference>
<accession>A0A8H3A2Y8</accession>
<dbReference type="GO" id="GO:0005506">
    <property type="term" value="F:iron ion binding"/>
    <property type="evidence" value="ECO:0007669"/>
    <property type="project" value="InterPro"/>
</dbReference>
<evidence type="ECO:0000256" key="7">
    <source>
        <dbReference type="ARBA" id="ARBA00023004"/>
    </source>
</evidence>
<evidence type="ECO:0000256" key="8">
    <source>
        <dbReference type="ARBA" id="ARBA00023033"/>
    </source>
</evidence>
<proteinExistence type="inferred from homology"/>
<dbReference type="PANTHER" id="PTHR46300:SF7">
    <property type="entry name" value="P450, PUTATIVE (EUROFUNG)-RELATED"/>
    <property type="match status" value="1"/>
</dbReference>
<evidence type="ECO:0000256" key="4">
    <source>
        <dbReference type="ARBA" id="ARBA00022617"/>
    </source>
</evidence>
<gene>
    <name evidence="11" type="ORF">RDB_LOCUS2112</name>
</gene>
<reference evidence="11" key="1">
    <citation type="submission" date="2021-01" db="EMBL/GenBank/DDBJ databases">
        <authorList>
            <person name="Kaushik A."/>
        </authorList>
    </citation>
    <scope>NUCLEOTIDE SEQUENCE</scope>
    <source>
        <strain evidence="11">AG4-R118</strain>
    </source>
</reference>
<dbReference type="GO" id="GO:0004497">
    <property type="term" value="F:monooxygenase activity"/>
    <property type="evidence" value="ECO:0007669"/>
    <property type="project" value="UniProtKB-KW"/>
</dbReference>
<dbReference type="InterPro" id="IPR017972">
    <property type="entry name" value="Cyt_P450_CS"/>
</dbReference>
<evidence type="ECO:0000256" key="2">
    <source>
        <dbReference type="ARBA" id="ARBA00005179"/>
    </source>
</evidence>
<dbReference type="Gene3D" id="1.10.630.10">
    <property type="entry name" value="Cytochrome P450"/>
    <property type="match status" value="1"/>
</dbReference>
<dbReference type="GO" id="GO:0016705">
    <property type="term" value="F:oxidoreductase activity, acting on paired donors, with incorporation or reduction of molecular oxygen"/>
    <property type="evidence" value="ECO:0007669"/>
    <property type="project" value="InterPro"/>
</dbReference>
<evidence type="ECO:0000256" key="9">
    <source>
        <dbReference type="PIRSR" id="PIRSR602401-1"/>
    </source>
</evidence>
<organism evidence="11 12">
    <name type="scientific">Rhizoctonia solani</name>
    <dbReference type="NCBI Taxonomy" id="456999"/>
    <lineage>
        <taxon>Eukaryota</taxon>
        <taxon>Fungi</taxon>
        <taxon>Dikarya</taxon>
        <taxon>Basidiomycota</taxon>
        <taxon>Agaricomycotina</taxon>
        <taxon>Agaricomycetes</taxon>
        <taxon>Cantharellales</taxon>
        <taxon>Ceratobasidiaceae</taxon>
        <taxon>Rhizoctonia</taxon>
    </lineage>
</organism>
<dbReference type="InterPro" id="IPR036396">
    <property type="entry name" value="Cyt_P450_sf"/>
</dbReference>
<feature type="binding site" description="axial binding residue" evidence="9">
    <location>
        <position position="450"/>
    </location>
    <ligand>
        <name>heme</name>
        <dbReference type="ChEBI" id="CHEBI:30413"/>
    </ligand>
    <ligandPart>
        <name>Fe</name>
        <dbReference type="ChEBI" id="CHEBI:18248"/>
    </ligandPart>
</feature>
<comment type="caution">
    <text evidence="11">The sequence shown here is derived from an EMBL/GenBank/DDBJ whole genome shotgun (WGS) entry which is preliminary data.</text>
</comment>
<dbReference type="Pfam" id="PF00067">
    <property type="entry name" value="p450"/>
    <property type="match status" value="1"/>
</dbReference>
<protein>
    <recommendedName>
        <fullName evidence="13">O-methylsterigmatocystin oxidoreductase</fullName>
    </recommendedName>
</protein>
<dbReference type="SUPFAM" id="SSF48264">
    <property type="entry name" value="Cytochrome P450"/>
    <property type="match status" value="1"/>
</dbReference>
<evidence type="ECO:0000256" key="5">
    <source>
        <dbReference type="ARBA" id="ARBA00022723"/>
    </source>
</evidence>
<dbReference type="EMBL" id="CAJMWX010000049">
    <property type="protein sequence ID" value="CAE6398505.1"/>
    <property type="molecule type" value="Genomic_DNA"/>
</dbReference>
<dbReference type="PROSITE" id="PS00086">
    <property type="entry name" value="CYTOCHROME_P450"/>
    <property type="match status" value="1"/>
</dbReference>
<dbReference type="CDD" id="cd11065">
    <property type="entry name" value="CYP64-like"/>
    <property type="match status" value="1"/>
</dbReference>
<dbReference type="PANTHER" id="PTHR46300">
    <property type="entry name" value="P450, PUTATIVE (EUROFUNG)-RELATED-RELATED"/>
    <property type="match status" value="1"/>
</dbReference>
<dbReference type="PRINTS" id="PR00463">
    <property type="entry name" value="EP450I"/>
</dbReference>
<evidence type="ECO:0000256" key="3">
    <source>
        <dbReference type="ARBA" id="ARBA00010617"/>
    </source>
</evidence>
<dbReference type="AlphaFoldDB" id="A0A8H3A2Y8"/>
<evidence type="ECO:0000256" key="10">
    <source>
        <dbReference type="RuleBase" id="RU000461"/>
    </source>
</evidence>
<keyword evidence="5 9" id="KW-0479">Metal-binding</keyword>
<evidence type="ECO:0000256" key="6">
    <source>
        <dbReference type="ARBA" id="ARBA00023002"/>
    </source>
</evidence>
<keyword evidence="4 9" id="KW-0349">Heme</keyword>